<dbReference type="InterPro" id="IPR052967">
    <property type="entry name" value="Stress_Response_Assoc"/>
</dbReference>
<dbReference type="AlphaFoldDB" id="A0A5B6TE09"/>
<proteinExistence type="predicted"/>
<feature type="domain" description="DUF2382" evidence="1">
    <location>
        <begin position="3"/>
        <end position="114"/>
    </location>
</feature>
<dbReference type="EMBL" id="VKKY01000003">
    <property type="protein sequence ID" value="KAA3437219.1"/>
    <property type="molecule type" value="Genomic_DNA"/>
</dbReference>
<keyword evidence="3" id="KW-1185">Reference proteome</keyword>
<gene>
    <name evidence="2" type="ORF">FOA19_22100</name>
</gene>
<organism evidence="2 3">
    <name type="scientific">Rufibacter hautae</name>
    <dbReference type="NCBI Taxonomy" id="2595005"/>
    <lineage>
        <taxon>Bacteria</taxon>
        <taxon>Pseudomonadati</taxon>
        <taxon>Bacteroidota</taxon>
        <taxon>Cytophagia</taxon>
        <taxon>Cytophagales</taxon>
        <taxon>Hymenobacteraceae</taxon>
        <taxon>Rufibacter</taxon>
    </lineage>
</organism>
<evidence type="ECO:0000259" key="1">
    <source>
        <dbReference type="Pfam" id="PF09557"/>
    </source>
</evidence>
<dbReference type="PANTHER" id="PTHR38463:SF1">
    <property type="entry name" value="STRESS RESPONSE PROTEIN YSNF"/>
    <property type="match status" value="1"/>
</dbReference>
<evidence type="ECO:0000313" key="3">
    <source>
        <dbReference type="Proteomes" id="UP000324133"/>
    </source>
</evidence>
<evidence type="ECO:0000313" key="2">
    <source>
        <dbReference type="EMBL" id="KAA3437219.1"/>
    </source>
</evidence>
<name>A0A5B6TE09_9BACT</name>
<dbReference type="OrthoDB" id="5569583at2"/>
<accession>A0A5B6TE09</accession>
<dbReference type="Proteomes" id="UP000324133">
    <property type="component" value="Unassembled WGS sequence"/>
</dbReference>
<comment type="caution">
    <text evidence="2">The sequence shown here is derived from an EMBL/GenBank/DDBJ whole genome shotgun (WGS) entry which is preliminary data.</text>
</comment>
<dbReference type="PANTHER" id="PTHR38463">
    <property type="entry name" value="STRESS RESPONSE PROTEIN YSNF"/>
    <property type="match status" value="1"/>
</dbReference>
<dbReference type="InterPro" id="IPR019060">
    <property type="entry name" value="DUF2382"/>
</dbReference>
<dbReference type="Pfam" id="PF09557">
    <property type="entry name" value="DUF2382"/>
    <property type="match status" value="1"/>
</dbReference>
<protein>
    <submittedName>
        <fullName evidence="2">DUF2382 domain-containing protein</fullName>
    </submittedName>
</protein>
<reference evidence="2 3" key="1">
    <citation type="submission" date="2019-07" db="EMBL/GenBank/DDBJ databases">
        <title>Rufibacter sp. nov., isolated from lake sediment.</title>
        <authorList>
            <person name="Qu J.-H."/>
        </authorList>
    </citation>
    <scope>NUCLEOTIDE SEQUENCE [LARGE SCALE GENOMIC DNA]</scope>
    <source>
        <strain evidence="2 3">NBS58-1</strain>
    </source>
</reference>
<sequence>MTIPVIEERVHLDKQVVEKGSVRIIKVVNEQEVPVNIPLIQEEHDIQRVPVNQYVDTPPPPIRYEGDTMIIPIVQEVMVVEKRLMVVEELHITKNRVQTNDVQHVSLRREEIRVERLSADQPDQQGNAQV</sequence>